<accession>A0A1Q9C6W8</accession>
<protein>
    <submittedName>
        <fullName evidence="1">Uncharacterized protein</fullName>
    </submittedName>
</protein>
<dbReference type="EMBL" id="LSRX01001582">
    <property type="protein sequence ID" value="OLP78661.1"/>
    <property type="molecule type" value="Genomic_DNA"/>
</dbReference>
<dbReference type="Proteomes" id="UP000186817">
    <property type="component" value="Unassembled WGS sequence"/>
</dbReference>
<sequence length="307" mass="34613">MCFVAEAPTFTLSDSPAQDCNVRVLEIARRWAGLPGNIIDNTEIRAELRRGAYEDSQPILLTVTENLHTRVHYIGRWMSKEDGQVQAPAQKQGFLHISVTQHTTGEWKTKMVQMLHARAELVLGCDMLTSPRMQHSTAESTAARLLQLQRDSVSAREMLAEVWRDTYDACRQRLVLSYESLVLLVNDSRIRSAMSPGHLLALTACLELPEWPRNRQVEVAFKKALREETGQGLFHLFAGKSFPDRLLQPDEIAPMLPDDQVLIITQQLYAAIAATLNDMVGPRVFFCPWSDALQPLFGTLVALLLDY</sequence>
<comment type="caution">
    <text evidence="1">The sequence shown here is derived from an EMBL/GenBank/DDBJ whole genome shotgun (WGS) entry which is preliminary data.</text>
</comment>
<evidence type="ECO:0000313" key="2">
    <source>
        <dbReference type="Proteomes" id="UP000186817"/>
    </source>
</evidence>
<gene>
    <name evidence="1" type="ORF">AK812_SmicGene41149</name>
</gene>
<dbReference type="AlphaFoldDB" id="A0A1Q9C6W8"/>
<keyword evidence="2" id="KW-1185">Reference proteome</keyword>
<proteinExistence type="predicted"/>
<reference evidence="1 2" key="1">
    <citation type="submission" date="2016-02" db="EMBL/GenBank/DDBJ databases">
        <title>Genome analysis of coral dinoflagellate symbionts highlights evolutionary adaptations to a symbiotic lifestyle.</title>
        <authorList>
            <person name="Aranda M."/>
            <person name="Li Y."/>
            <person name="Liew Y.J."/>
            <person name="Baumgarten S."/>
            <person name="Simakov O."/>
            <person name="Wilson M."/>
            <person name="Piel J."/>
            <person name="Ashoor H."/>
            <person name="Bougouffa S."/>
            <person name="Bajic V.B."/>
            <person name="Ryu T."/>
            <person name="Ravasi T."/>
            <person name="Bayer T."/>
            <person name="Micklem G."/>
            <person name="Kim H."/>
            <person name="Bhak J."/>
            <person name="Lajeunesse T.C."/>
            <person name="Voolstra C.R."/>
        </authorList>
    </citation>
    <scope>NUCLEOTIDE SEQUENCE [LARGE SCALE GENOMIC DNA]</scope>
    <source>
        <strain evidence="1 2">CCMP2467</strain>
    </source>
</reference>
<organism evidence="1 2">
    <name type="scientific">Symbiodinium microadriaticum</name>
    <name type="common">Dinoflagellate</name>
    <name type="synonym">Zooxanthella microadriatica</name>
    <dbReference type="NCBI Taxonomy" id="2951"/>
    <lineage>
        <taxon>Eukaryota</taxon>
        <taxon>Sar</taxon>
        <taxon>Alveolata</taxon>
        <taxon>Dinophyceae</taxon>
        <taxon>Suessiales</taxon>
        <taxon>Symbiodiniaceae</taxon>
        <taxon>Symbiodinium</taxon>
    </lineage>
</organism>
<evidence type="ECO:0000313" key="1">
    <source>
        <dbReference type="EMBL" id="OLP78661.1"/>
    </source>
</evidence>
<name>A0A1Q9C6W8_SYMMI</name>